<feature type="transmembrane region" description="Helical" evidence="2">
    <location>
        <begin position="20"/>
        <end position="39"/>
    </location>
</feature>
<organism evidence="3">
    <name type="scientific">Arundo donax</name>
    <name type="common">Giant reed</name>
    <name type="synonym">Donax arundinaceus</name>
    <dbReference type="NCBI Taxonomy" id="35708"/>
    <lineage>
        <taxon>Eukaryota</taxon>
        <taxon>Viridiplantae</taxon>
        <taxon>Streptophyta</taxon>
        <taxon>Embryophyta</taxon>
        <taxon>Tracheophyta</taxon>
        <taxon>Spermatophyta</taxon>
        <taxon>Magnoliopsida</taxon>
        <taxon>Liliopsida</taxon>
        <taxon>Poales</taxon>
        <taxon>Poaceae</taxon>
        <taxon>PACMAD clade</taxon>
        <taxon>Arundinoideae</taxon>
        <taxon>Arundineae</taxon>
        <taxon>Arundo</taxon>
    </lineage>
</organism>
<reference evidence="3" key="1">
    <citation type="submission" date="2014-09" db="EMBL/GenBank/DDBJ databases">
        <authorList>
            <person name="Magalhaes I.L.F."/>
            <person name="Oliveira U."/>
            <person name="Santos F.R."/>
            <person name="Vidigal T.H.D.A."/>
            <person name="Brescovit A.D."/>
            <person name="Santos A.J."/>
        </authorList>
    </citation>
    <scope>NUCLEOTIDE SEQUENCE</scope>
    <source>
        <tissue evidence="3">Shoot tissue taken approximately 20 cm above the soil surface</tissue>
    </source>
</reference>
<keyword evidence="2" id="KW-0812">Transmembrane</keyword>
<evidence type="ECO:0000313" key="3">
    <source>
        <dbReference type="EMBL" id="JAD67176.1"/>
    </source>
</evidence>
<protein>
    <submittedName>
        <fullName evidence="3">Uncharacterized protein</fullName>
    </submittedName>
</protein>
<dbReference type="EMBL" id="GBRH01230719">
    <property type="protein sequence ID" value="JAD67176.1"/>
    <property type="molecule type" value="Transcribed_RNA"/>
</dbReference>
<feature type="region of interest" description="Disordered" evidence="1">
    <location>
        <begin position="263"/>
        <end position="310"/>
    </location>
</feature>
<feature type="compositionally biased region" description="Polar residues" evidence="1">
    <location>
        <begin position="263"/>
        <end position="274"/>
    </location>
</feature>
<proteinExistence type="predicted"/>
<dbReference type="AlphaFoldDB" id="A0A0A9BV49"/>
<reference evidence="3" key="2">
    <citation type="journal article" date="2015" name="Data Brief">
        <title>Shoot transcriptome of the giant reed, Arundo donax.</title>
        <authorList>
            <person name="Barrero R.A."/>
            <person name="Guerrero F.D."/>
            <person name="Moolhuijzen P."/>
            <person name="Goolsby J.A."/>
            <person name="Tidwell J."/>
            <person name="Bellgard S.E."/>
            <person name="Bellgard M.I."/>
        </authorList>
    </citation>
    <scope>NUCLEOTIDE SEQUENCE</scope>
    <source>
        <tissue evidence="3">Shoot tissue taken approximately 20 cm above the soil surface</tissue>
    </source>
</reference>
<keyword evidence="2" id="KW-1133">Transmembrane helix</keyword>
<name>A0A0A9BV49_ARUDO</name>
<evidence type="ECO:0000256" key="1">
    <source>
        <dbReference type="SAM" id="MobiDB-lite"/>
    </source>
</evidence>
<sequence length="339" mass="36302">MSMVRRSTTSCTPCLPRAPFPLLLLFFSDLLSIAMRRSFMRFMNSSMLQDIISSNSSRAPVSSCSGIISLLFLPVSASKSSSWCRFLQPLPSSLSLNIDIPTTASSSFFTWLAMKPLAGLLSRGRCSPEVASRSMRMLLLVGKNFFASSMPLRNAWLSMSMVTPFWPPKKAEVRAAWSPSPAGKVFVFVLVSSSAPSKNPGLWIAGPPLFWPAREARCCWPPPPPFRNALDSPAVAPALLKSAGACWSPAVAPSSPGKIKALTSSAVKSSSPTPMSGYGGERSSWESSIGSYGQAGSADAGASEEQDGERVEWPLPSVLVAAKSDEVDAVVVESERIWA</sequence>
<accession>A0A0A9BV49</accession>
<evidence type="ECO:0000256" key="2">
    <source>
        <dbReference type="SAM" id="Phobius"/>
    </source>
</evidence>
<keyword evidence="2" id="KW-0472">Membrane</keyword>